<keyword evidence="3" id="KW-1185">Reference proteome</keyword>
<gene>
    <name evidence="2" type="ORF">JJQ90_00535</name>
</gene>
<evidence type="ECO:0000313" key="3">
    <source>
        <dbReference type="Proteomes" id="UP000689967"/>
    </source>
</evidence>
<evidence type="ECO:0000256" key="1">
    <source>
        <dbReference type="SAM" id="Phobius"/>
    </source>
</evidence>
<feature type="transmembrane region" description="Helical" evidence="1">
    <location>
        <begin position="264"/>
        <end position="282"/>
    </location>
</feature>
<dbReference type="EMBL" id="JAERQM010000001">
    <property type="protein sequence ID" value="MBU8542167.1"/>
    <property type="molecule type" value="Genomic_DNA"/>
</dbReference>
<organism evidence="2 3">
    <name type="scientific">Falsiroseomonas oleicola</name>
    <dbReference type="NCBI Taxonomy" id="2801474"/>
    <lineage>
        <taxon>Bacteria</taxon>
        <taxon>Pseudomonadati</taxon>
        <taxon>Pseudomonadota</taxon>
        <taxon>Alphaproteobacteria</taxon>
        <taxon>Acetobacterales</taxon>
        <taxon>Roseomonadaceae</taxon>
        <taxon>Falsiroseomonas</taxon>
    </lineage>
</organism>
<feature type="transmembrane region" description="Helical" evidence="1">
    <location>
        <begin position="166"/>
        <end position="185"/>
    </location>
</feature>
<feature type="transmembrane region" description="Helical" evidence="1">
    <location>
        <begin position="30"/>
        <end position="53"/>
    </location>
</feature>
<evidence type="ECO:0008006" key="4">
    <source>
        <dbReference type="Google" id="ProtNLM"/>
    </source>
</evidence>
<evidence type="ECO:0000313" key="2">
    <source>
        <dbReference type="EMBL" id="MBU8542167.1"/>
    </source>
</evidence>
<dbReference type="Proteomes" id="UP000689967">
    <property type="component" value="Unassembled WGS sequence"/>
</dbReference>
<protein>
    <recommendedName>
        <fullName evidence="4">ABC transmembrane type-1 domain-containing protein</fullName>
    </recommendedName>
</protein>
<accession>A0ABS6H0H8</accession>
<reference evidence="2 3" key="1">
    <citation type="submission" date="2021-01" db="EMBL/GenBank/DDBJ databases">
        <title>Roseomonas sp. nov, a bacterium isolated from an oil production mixture in Yumen Oilfield.</title>
        <authorList>
            <person name="Wu D."/>
        </authorList>
    </citation>
    <scope>NUCLEOTIDE SEQUENCE [LARGE SCALE GENOMIC DNA]</scope>
    <source>
        <strain evidence="2 3">ROY-5-3</strain>
    </source>
</reference>
<sequence length="313" mass="33679">MPGEMVMGAARAVPAHLAAEMAATLWRLRWFVAALTAALAAKAAAMPAYAWLARDAVAALRLPEATLGGLVADLAPVAAAVLLAVACCEFAEKIASKAMEARILVNLQRTYLERRLAEDAPRDVSQVLFGCEVARKGFEAVYKDGWRIPAEITGVLAWQLTLGAEWVPLMLAAVLPALACVWLLGHRLEAISGQILGWQRHIAATTGRGQEGDFAATQERIFRGTLRFEVLKWLTERGLDAMLWSFVGASALLAWYLAPALLPGGGEIAGAAAFLVNLRLLMKPLSDIGKIYVKWREASPAIAAVYGRPGRAR</sequence>
<dbReference type="RefSeq" id="WP_216872526.1">
    <property type="nucleotide sequence ID" value="NZ_JAERQM010000001.1"/>
</dbReference>
<name>A0ABS6H0H8_9PROT</name>
<keyword evidence="1" id="KW-0812">Transmembrane</keyword>
<keyword evidence="1" id="KW-0472">Membrane</keyword>
<feature type="transmembrane region" description="Helical" evidence="1">
    <location>
        <begin position="65"/>
        <end position="86"/>
    </location>
</feature>
<keyword evidence="1" id="KW-1133">Transmembrane helix</keyword>
<comment type="caution">
    <text evidence="2">The sequence shown here is derived from an EMBL/GenBank/DDBJ whole genome shotgun (WGS) entry which is preliminary data.</text>
</comment>
<proteinExistence type="predicted"/>